<dbReference type="RefSeq" id="WP_090879607.1">
    <property type="nucleotide sequence ID" value="NZ_FOGG01000001.1"/>
</dbReference>
<feature type="transmembrane region" description="Helical" evidence="1">
    <location>
        <begin position="12"/>
        <end position="32"/>
    </location>
</feature>
<keyword evidence="1" id="KW-0472">Membrane</keyword>
<keyword evidence="1" id="KW-1133">Transmembrane helix</keyword>
<keyword evidence="1" id="KW-0812">Transmembrane</keyword>
<dbReference type="EMBL" id="FOGG01000001">
    <property type="protein sequence ID" value="SEQ77399.1"/>
    <property type="molecule type" value="Genomic_DNA"/>
</dbReference>
<dbReference type="AlphaFoldDB" id="A0A1H9ISA5"/>
<organism evidence="2 3">
    <name type="scientific">Pedobacter rhizosphaerae</name>
    <dbReference type="NCBI Taxonomy" id="390241"/>
    <lineage>
        <taxon>Bacteria</taxon>
        <taxon>Pseudomonadati</taxon>
        <taxon>Bacteroidota</taxon>
        <taxon>Sphingobacteriia</taxon>
        <taxon>Sphingobacteriales</taxon>
        <taxon>Sphingobacteriaceae</taxon>
        <taxon>Pedobacter</taxon>
    </lineage>
</organism>
<sequence>MKNSLLIPNRYKFIGWVVFILSTGVYTVINYFDLPVPKITLVLIPRVFNWSDGNLWDEIILTLVIIGLLLISFSKEKKEDEYISLLRLRSWQWSVLISYGVLFMATWTIYGGMYLAFMIYNMLTVLLVFIIKFNFSLYRLRKEGVSDEK</sequence>
<dbReference type="Proteomes" id="UP000199572">
    <property type="component" value="Unassembled WGS sequence"/>
</dbReference>
<dbReference type="STRING" id="390241.SAMN04488023_10166"/>
<evidence type="ECO:0000256" key="1">
    <source>
        <dbReference type="SAM" id="Phobius"/>
    </source>
</evidence>
<proteinExistence type="predicted"/>
<evidence type="ECO:0000313" key="3">
    <source>
        <dbReference type="Proteomes" id="UP000199572"/>
    </source>
</evidence>
<feature type="transmembrane region" description="Helical" evidence="1">
    <location>
        <begin position="93"/>
        <end position="110"/>
    </location>
</feature>
<gene>
    <name evidence="2" type="ORF">SAMN04488023_10166</name>
</gene>
<feature type="transmembrane region" description="Helical" evidence="1">
    <location>
        <begin position="55"/>
        <end position="73"/>
    </location>
</feature>
<feature type="transmembrane region" description="Helical" evidence="1">
    <location>
        <begin position="116"/>
        <end position="135"/>
    </location>
</feature>
<accession>A0A1H9ISA5</accession>
<name>A0A1H9ISA5_9SPHI</name>
<evidence type="ECO:0000313" key="2">
    <source>
        <dbReference type="EMBL" id="SEQ77399.1"/>
    </source>
</evidence>
<reference evidence="3" key="1">
    <citation type="submission" date="2016-10" db="EMBL/GenBank/DDBJ databases">
        <authorList>
            <person name="Varghese N."/>
            <person name="Submissions S."/>
        </authorList>
    </citation>
    <scope>NUCLEOTIDE SEQUENCE [LARGE SCALE GENOMIC DNA]</scope>
    <source>
        <strain evidence="3">DSM 18610</strain>
    </source>
</reference>
<dbReference type="OrthoDB" id="894278at2"/>
<protein>
    <submittedName>
        <fullName evidence="2">Uncharacterized protein</fullName>
    </submittedName>
</protein>
<keyword evidence="3" id="KW-1185">Reference proteome</keyword>